<accession>A0A8X7VVH5</accession>
<gene>
    <name evidence="1" type="ORF">Bca52824_011639</name>
</gene>
<reference evidence="1 2" key="1">
    <citation type="submission" date="2020-02" db="EMBL/GenBank/DDBJ databases">
        <authorList>
            <person name="Ma Q."/>
            <person name="Huang Y."/>
            <person name="Song X."/>
            <person name="Pei D."/>
        </authorList>
    </citation>
    <scope>NUCLEOTIDE SEQUENCE [LARGE SCALE GENOMIC DNA]</scope>
    <source>
        <strain evidence="1">Sxm20200214</strain>
        <tissue evidence="1">Leaf</tissue>
    </source>
</reference>
<sequence>MEDDLASDGGINVESDVLGCGEIEMKSDKTIVKPPLSGWPVFMVPLLCYQRYRLLC</sequence>
<protein>
    <submittedName>
        <fullName evidence="1">Uncharacterized protein</fullName>
    </submittedName>
</protein>
<proteinExistence type="predicted"/>
<keyword evidence="2" id="KW-1185">Reference proteome</keyword>
<dbReference type="Proteomes" id="UP000886595">
    <property type="component" value="Unassembled WGS sequence"/>
</dbReference>
<comment type="caution">
    <text evidence="1">The sequence shown here is derived from an EMBL/GenBank/DDBJ whole genome shotgun (WGS) entry which is preliminary data.</text>
</comment>
<dbReference type="AlphaFoldDB" id="A0A8X7VVH5"/>
<evidence type="ECO:0000313" key="2">
    <source>
        <dbReference type="Proteomes" id="UP000886595"/>
    </source>
</evidence>
<evidence type="ECO:0000313" key="1">
    <source>
        <dbReference type="EMBL" id="KAG2318426.1"/>
    </source>
</evidence>
<organism evidence="1 2">
    <name type="scientific">Brassica carinata</name>
    <name type="common">Ethiopian mustard</name>
    <name type="synonym">Abyssinian cabbage</name>
    <dbReference type="NCBI Taxonomy" id="52824"/>
    <lineage>
        <taxon>Eukaryota</taxon>
        <taxon>Viridiplantae</taxon>
        <taxon>Streptophyta</taxon>
        <taxon>Embryophyta</taxon>
        <taxon>Tracheophyta</taxon>
        <taxon>Spermatophyta</taxon>
        <taxon>Magnoliopsida</taxon>
        <taxon>eudicotyledons</taxon>
        <taxon>Gunneridae</taxon>
        <taxon>Pentapetalae</taxon>
        <taxon>rosids</taxon>
        <taxon>malvids</taxon>
        <taxon>Brassicales</taxon>
        <taxon>Brassicaceae</taxon>
        <taxon>Brassiceae</taxon>
        <taxon>Brassica</taxon>
    </lineage>
</organism>
<dbReference type="EMBL" id="JAAMPC010000003">
    <property type="protein sequence ID" value="KAG2318426.1"/>
    <property type="molecule type" value="Genomic_DNA"/>
</dbReference>
<name>A0A8X7VVH5_BRACI</name>